<keyword evidence="1" id="KW-0732">Signal</keyword>
<dbReference type="Proteomes" id="UP000661894">
    <property type="component" value="Unassembled WGS sequence"/>
</dbReference>
<dbReference type="SUPFAM" id="SSF89392">
    <property type="entry name" value="Prokaryotic lipoproteins and lipoprotein localization factors"/>
    <property type="match status" value="1"/>
</dbReference>
<protein>
    <submittedName>
        <fullName evidence="2">DUF2092 domain-containing protein</fullName>
    </submittedName>
</protein>
<dbReference type="PANTHER" id="PTHR37507">
    <property type="entry name" value="SPORULATION PROTEIN YDCC"/>
    <property type="match status" value="1"/>
</dbReference>
<keyword evidence="3" id="KW-1185">Reference proteome</keyword>
<reference evidence="2 3" key="1">
    <citation type="submission" date="2020-08" db="EMBL/GenBank/DDBJ databases">
        <title>A Genomic Blueprint of the Chicken Gut Microbiome.</title>
        <authorList>
            <person name="Gilroy R."/>
            <person name="Ravi A."/>
            <person name="Getino M."/>
            <person name="Pursley I."/>
            <person name="Horton D.L."/>
            <person name="Alikhan N.-F."/>
            <person name="Baker D."/>
            <person name="Gharbi K."/>
            <person name="Hall N."/>
            <person name="Watson M."/>
            <person name="Adriaenssens E.M."/>
            <person name="Foster-Nyarko E."/>
            <person name="Jarju S."/>
            <person name="Secka A."/>
            <person name="Antonio M."/>
            <person name="Oren A."/>
            <person name="Chaudhuri R."/>
            <person name="La Ragione R.M."/>
            <person name="Hildebrand F."/>
            <person name="Pallen M.J."/>
        </authorList>
    </citation>
    <scope>NUCLEOTIDE SEQUENCE [LARGE SCALE GENOMIC DNA]</scope>
    <source>
        <strain evidence="2 3">Sa1BUA1</strain>
    </source>
</reference>
<dbReference type="EMBL" id="JACSPO010000009">
    <property type="protein sequence ID" value="MBD8063305.1"/>
    <property type="molecule type" value="Genomic_DNA"/>
</dbReference>
<evidence type="ECO:0000256" key="1">
    <source>
        <dbReference type="SAM" id="SignalP"/>
    </source>
</evidence>
<sequence>MARSTWQRWLPAGAVVALVAGTVTVTSQAGAVDLPDKSPQDVLTLLLEQDVRAYSGAFETSADLGLPVPSDIDLGPGGPEMEDAAGAVAPEGGEDAQEVLSALELLTGDNSGRVFVGEQGARFQHTDTLSERNVVVTEDDVWFYDSEANAATHLVLPEGHEGERPQPTGTLPTPEELAASAVEALEPSTELSVGQHERVAGRDAYTLTLTPRAEETLVGGVTIAVDGETGFPLGVTVTARGQAEPALQAQYTDIDFAEPDADLFDFTAPAGATVEEEVLELPADAGTHAAPEHATGATPPGEVLGEGWGAVVVVPDVEVPDDPMLDQLTEQVDGGRLLSTALLSVLLTDDGRVLAGAVEPAHLLDLAGR</sequence>
<feature type="chain" id="PRO_5045326730" evidence="1">
    <location>
        <begin position="32"/>
        <end position="369"/>
    </location>
</feature>
<gene>
    <name evidence="2" type="ORF">H9624_13355</name>
</gene>
<name>A0ABR8Z4Q8_9MICO</name>
<proteinExistence type="predicted"/>
<organism evidence="2 3">
    <name type="scientific">Oceanitalea stevensii</name>
    <dbReference type="NCBI Taxonomy" id="2763072"/>
    <lineage>
        <taxon>Bacteria</taxon>
        <taxon>Bacillati</taxon>
        <taxon>Actinomycetota</taxon>
        <taxon>Actinomycetes</taxon>
        <taxon>Micrococcales</taxon>
        <taxon>Bogoriellaceae</taxon>
        <taxon>Georgenia</taxon>
    </lineage>
</organism>
<comment type="caution">
    <text evidence="2">The sequence shown here is derived from an EMBL/GenBank/DDBJ whole genome shotgun (WGS) entry which is preliminary data.</text>
</comment>
<evidence type="ECO:0000313" key="2">
    <source>
        <dbReference type="EMBL" id="MBD8063305.1"/>
    </source>
</evidence>
<accession>A0ABR8Z4Q8</accession>
<feature type="signal peptide" evidence="1">
    <location>
        <begin position="1"/>
        <end position="31"/>
    </location>
</feature>
<evidence type="ECO:0000313" key="3">
    <source>
        <dbReference type="Proteomes" id="UP000661894"/>
    </source>
</evidence>
<dbReference type="InterPro" id="IPR029046">
    <property type="entry name" value="LolA/LolB/LppX"/>
</dbReference>
<dbReference type="RefSeq" id="WP_251840399.1">
    <property type="nucleotide sequence ID" value="NZ_JACSPO010000009.1"/>
</dbReference>
<dbReference type="Gene3D" id="2.50.20.10">
    <property type="entry name" value="Lipoprotein localisation LolA/LolB/LppX"/>
    <property type="match status" value="1"/>
</dbReference>
<dbReference type="PANTHER" id="PTHR37507:SF2">
    <property type="entry name" value="SPORULATION PROTEIN YDCC"/>
    <property type="match status" value="1"/>
</dbReference>
<dbReference type="InterPro" id="IPR052944">
    <property type="entry name" value="Sporulation_related"/>
</dbReference>